<evidence type="ECO:0000313" key="1">
    <source>
        <dbReference type="EMBL" id="MDI5966671.1"/>
    </source>
</evidence>
<reference evidence="1 2" key="1">
    <citation type="submission" date="2023-05" db="EMBL/GenBank/DDBJ databases">
        <title>Streptantibioticus silvisoli sp. nov., acidotolerant actinomycetes 1 from pine litter.</title>
        <authorList>
            <person name="Swiecimska M."/>
            <person name="Golinska P."/>
            <person name="Sangal V."/>
            <person name="Wachnowicz B."/>
            <person name="Goodfellow M."/>
        </authorList>
    </citation>
    <scope>NUCLEOTIDE SEQUENCE [LARGE SCALE GENOMIC DNA]</scope>
    <source>
        <strain evidence="1 2">SL54</strain>
    </source>
</reference>
<name>A0ABT6W7F0_9ACTN</name>
<accession>A0ABT6W7F0</accession>
<gene>
    <name evidence="1" type="ORF">POF43_028750</name>
</gene>
<protein>
    <submittedName>
        <fullName evidence="1">Uncharacterized protein</fullName>
    </submittedName>
</protein>
<comment type="caution">
    <text evidence="1">The sequence shown here is derived from an EMBL/GenBank/DDBJ whole genome shotgun (WGS) entry which is preliminary data.</text>
</comment>
<proteinExistence type="predicted"/>
<dbReference type="Proteomes" id="UP001156398">
    <property type="component" value="Unassembled WGS sequence"/>
</dbReference>
<keyword evidence="2" id="KW-1185">Reference proteome</keyword>
<dbReference type="RefSeq" id="WP_271323766.1">
    <property type="nucleotide sequence ID" value="NZ_JAAGKO020000058.1"/>
</dbReference>
<sequence length="92" mass="9404">MTDAAQAVAGFGLVGLKRTVPSLVSTCVWFGPLGLAAVPVARAGGLPWLWAALVAANALQAVGTSRAFHRRTGLLTVTNTAPTAESCARTRS</sequence>
<evidence type="ECO:0000313" key="2">
    <source>
        <dbReference type="Proteomes" id="UP001156398"/>
    </source>
</evidence>
<organism evidence="1 2">
    <name type="scientific">Streptantibioticus silvisoli</name>
    <dbReference type="NCBI Taxonomy" id="2705255"/>
    <lineage>
        <taxon>Bacteria</taxon>
        <taxon>Bacillati</taxon>
        <taxon>Actinomycetota</taxon>
        <taxon>Actinomycetes</taxon>
        <taxon>Kitasatosporales</taxon>
        <taxon>Streptomycetaceae</taxon>
        <taxon>Streptantibioticus</taxon>
    </lineage>
</organism>
<dbReference type="EMBL" id="JAAGKO020000058">
    <property type="protein sequence ID" value="MDI5966671.1"/>
    <property type="molecule type" value="Genomic_DNA"/>
</dbReference>